<evidence type="ECO:0000313" key="13">
    <source>
        <dbReference type="EMBL" id="GAA4264859.1"/>
    </source>
</evidence>
<name>A0ABP8DY82_9MICO</name>
<reference evidence="14" key="1">
    <citation type="journal article" date="2019" name="Int. J. Syst. Evol. Microbiol.">
        <title>The Global Catalogue of Microorganisms (GCM) 10K type strain sequencing project: providing services to taxonomists for standard genome sequencing and annotation.</title>
        <authorList>
            <consortium name="The Broad Institute Genomics Platform"/>
            <consortium name="The Broad Institute Genome Sequencing Center for Infectious Disease"/>
            <person name="Wu L."/>
            <person name="Ma J."/>
        </authorList>
    </citation>
    <scope>NUCLEOTIDE SEQUENCE [LARGE SCALE GENOMIC DNA]</scope>
    <source>
        <strain evidence="14">JCM 17442</strain>
    </source>
</reference>
<proteinExistence type="inferred from homology"/>
<gene>
    <name evidence="13" type="ORF">GCM10022256_04710</name>
</gene>
<keyword evidence="5" id="KW-0560">Oxidoreductase</keyword>
<dbReference type="EMBL" id="BAABAU010000001">
    <property type="protein sequence ID" value="GAA4264859.1"/>
    <property type="molecule type" value="Genomic_DNA"/>
</dbReference>
<evidence type="ECO:0000256" key="2">
    <source>
        <dbReference type="ARBA" id="ARBA00007005"/>
    </source>
</evidence>
<dbReference type="Gene3D" id="3.40.50.720">
    <property type="entry name" value="NAD(P)-binding Rossmann-like Domain"/>
    <property type="match status" value="1"/>
</dbReference>
<dbReference type="InterPro" id="IPR036291">
    <property type="entry name" value="NAD(P)-bd_dom_sf"/>
</dbReference>
<evidence type="ECO:0000259" key="11">
    <source>
        <dbReference type="Pfam" id="PF00725"/>
    </source>
</evidence>
<evidence type="ECO:0000256" key="1">
    <source>
        <dbReference type="ARBA" id="ARBA00005005"/>
    </source>
</evidence>
<dbReference type="PANTHER" id="PTHR43612:SF3">
    <property type="entry name" value="TRIFUNCTIONAL ENZYME SUBUNIT ALPHA, MITOCHONDRIAL"/>
    <property type="match status" value="1"/>
</dbReference>
<keyword evidence="14" id="KW-1185">Reference proteome</keyword>
<evidence type="ECO:0000256" key="4">
    <source>
        <dbReference type="ARBA" id="ARBA00022963"/>
    </source>
</evidence>
<accession>A0ABP8DY82</accession>
<dbReference type="Proteomes" id="UP001501594">
    <property type="component" value="Unassembled WGS sequence"/>
</dbReference>
<keyword evidence="9" id="KW-0511">Multifunctional enzyme</keyword>
<evidence type="ECO:0000256" key="9">
    <source>
        <dbReference type="ARBA" id="ARBA00023268"/>
    </source>
</evidence>
<evidence type="ECO:0000256" key="6">
    <source>
        <dbReference type="ARBA" id="ARBA00023027"/>
    </source>
</evidence>
<feature type="domain" description="3-hydroxyacyl-CoA dehydrogenase NAD binding" evidence="12">
    <location>
        <begin position="339"/>
        <end position="518"/>
    </location>
</feature>
<dbReference type="InterPro" id="IPR001753">
    <property type="entry name" value="Enoyl-CoA_hydra/iso"/>
</dbReference>
<dbReference type="InterPro" id="IPR050136">
    <property type="entry name" value="FA_oxidation_alpha_subunit"/>
</dbReference>
<keyword evidence="4" id="KW-0442">Lipid degradation</keyword>
<dbReference type="SUPFAM" id="SSF51735">
    <property type="entry name" value="NAD(P)-binding Rossmann-fold domains"/>
    <property type="match status" value="1"/>
</dbReference>
<organism evidence="13 14">
    <name type="scientific">Frondihabitans peucedani</name>
    <dbReference type="NCBI Taxonomy" id="598626"/>
    <lineage>
        <taxon>Bacteria</taxon>
        <taxon>Bacillati</taxon>
        <taxon>Actinomycetota</taxon>
        <taxon>Actinomycetes</taxon>
        <taxon>Micrococcales</taxon>
        <taxon>Microbacteriaceae</taxon>
        <taxon>Frondihabitans</taxon>
    </lineage>
</organism>
<dbReference type="Pfam" id="PF00378">
    <property type="entry name" value="ECH_1"/>
    <property type="match status" value="1"/>
</dbReference>
<dbReference type="InterPro" id="IPR008927">
    <property type="entry name" value="6-PGluconate_DH-like_C_sf"/>
</dbReference>
<dbReference type="SUPFAM" id="SSF48179">
    <property type="entry name" value="6-phosphogluconate dehydrogenase C-terminal domain-like"/>
    <property type="match status" value="2"/>
</dbReference>
<dbReference type="SUPFAM" id="SSF52096">
    <property type="entry name" value="ClpP/crotonase"/>
    <property type="match status" value="1"/>
</dbReference>
<protein>
    <submittedName>
        <fullName evidence="13">3-hydroxyacyl-CoA dehydrogenase NAD-binding domain-containing protein</fullName>
    </submittedName>
</protein>
<sequence length="706" mass="75399">MTDTSLLLALSADEVVTHSYVRDVALPSGGTLALVTLDNDRDHRRPPTLGPATLVEFSETMDALRARATAGEIQAIAVTGKQYFLAAGADLSKVGQIPSREAGKQMAQLGHEALGKLHDAGVPTFVFINGLALGGGMEIALNADYRTVDETAPALAFPEVFLGIIPGWGGAWLLPNLIGIENALRVIVENPLKNNRTLKARQAFELGIADAIFGSAAFLEESIAWADKVVHGAITVDRPNVPGKIERAVKWDAAIGIARKSLQSRIGTVAKSPYAALDLLAGAKRASREEGFAAEDEALADLVSGDQFRASIYAFDLVQKRAKHPAGAPSADLAKKITKVGIVGAGLMASQFALLFVRKLKVPVVITDIDQARVDKGVTSIRSSIDELQAKGRINADESNRLQALISGTTDIADFSDADWVIEAVFEELQVKRDVFANVERVVSESCVLATNTSSLSVTAIGADLAHPERLVGFHFFNPVAVMPLVEVVNTDVTDEETLSTAMVVAKTLGKSAVITRDAPGFVVNRVLAKLLGEAMHAVETGTPFEVVDRATAPFGLPMTPFELLELVGLTVGAHVLDTHHAAFPDRFFESEALHRLAEHGRIFDRDSKGKRRGFDKKAVAIVAGRGTAMTEEQLLTRIEDGLADEIGRMLDDGVVAAPEDIDLCLILGAGWPFQMGGATPYLDRVGASERVRGRTFHDPAIRGVA</sequence>
<keyword evidence="8" id="KW-0456">Lyase</keyword>
<keyword evidence="6" id="KW-0520">NAD</keyword>
<dbReference type="Pfam" id="PF02737">
    <property type="entry name" value="3HCDH_N"/>
    <property type="match status" value="1"/>
</dbReference>
<evidence type="ECO:0000259" key="12">
    <source>
        <dbReference type="Pfam" id="PF02737"/>
    </source>
</evidence>
<dbReference type="InterPro" id="IPR006108">
    <property type="entry name" value="3HC_DH_C"/>
</dbReference>
<evidence type="ECO:0000256" key="3">
    <source>
        <dbReference type="ARBA" id="ARBA00022832"/>
    </source>
</evidence>
<keyword evidence="3" id="KW-0276">Fatty acid metabolism</keyword>
<dbReference type="InterPro" id="IPR029045">
    <property type="entry name" value="ClpP/crotonase-like_dom_sf"/>
</dbReference>
<evidence type="ECO:0000256" key="7">
    <source>
        <dbReference type="ARBA" id="ARBA00023098"/>
    </source>
</evidence>
<dbReference type="Gene3D" id="1.10.1040.50">
    <property type="match status" value="1"/>
</dbReference>
<evidence type="ECO:0000313" key="14">
    <source>
        <dbReference type="Proteomes" id="UP001501594"/>
    </source>
</evidence>
<keyword evidence="7" id="KW-0443">Lipid metabolism</keyword>
<evidence type="ECO:0000256" key="5">
    <source>
        <dbReference type="ARBA" id="ARBA00023002"/>
    </source>
</evidence>
<dbReference type="Gene3D" id="3.90.226.10">
    <property type="entry name" value="2-enoyl-CoA Hydratase, Chain A, domain 1"/>
    <property type="match status" value="1"/>
</dbReference>
<dbReference type="RefSeq" id="WP_344793433.1">
    <property type="nucleotide sequence ID" value="NZ_BAABAU010000001.1"/>
</dbReference>
<comment type="catalytic activity">
    <reaction evidence="10">
        <text>a (3S)-3-hydroxyacyl-CoA + NAD(+) = a 3-oxoacyl-CoA + NADH + H(+)</text>
        <dbReference type="Rhea" id="RHEA:22432"/>
        <dbReference type="ChEBI" id="CHEBI:15378"/>
        <dbReference type="ChEBI" id="CHEBI:57318"/>
        <dbReference type="ChEBI" id="CHEBI:57540"/>
        <dbReference type="ChEBI" id="CHEBI:57945"/>
        <dbReference type="ChEBI" id="CHEBI:90726"/>
        <dbReference type="EC" id="1.1.1.35"/>
    </reaction>
</comment>
<dbReference type="InterPro" id="IPR006176">
    <property type="entry name" value="3-OHacyl-CoA_DH_NAD-bd"/>
</dbReference>
<comment type="similarity">
    <text evidence="2">In the central section; belongs to the 3-hydroxyacyl-CoA dehydrogenase family.</text>
</comment>
<evidence type="ECO:0000256" key="8">
    <source>
        <dbReference type="ARBA" id="ARBA00023239"/>
    </source>
</evidence>
<dbReference type="CDD" id="cd06558">
    <property type="entry name" value="crotonase-like"/>
    <property type="match status" value="1"/>
</dbReference>
<feature type="domain" description="3-hydroxyacyl-CoA dehydrogenase C-terminal" evidence="11">
    <location>
        <begin position="521"/>
        <end position="605"/>
    </location>
</feature>
<comment type="pathway">
    <text evidence="1">Lipid metabolism; fatty acid beta-oxidation.</text>
</comment>
<dbReference type="PANTHER" id="PTHR43612">
    <property type="entry name" value="TRIFUNCTIONAL ENZYME SUBUNIT ALPHA"/>
    <property type="match status" value="1"/>
</dbReference>
<comment type="caution">
    <text evidence="13">The sequence shown here is derived from an EMBL/GenBank/DDBJ whole genome shotgun (WGS) entry which is preliminary data.</text>
</comment>
<dbReference type="Pfam" id="PF00725">
    <property type="entry name" value="3HCDH"/>
    <property type="match status" value="1"/>
</dbReference>
<evidence type="ECO:0000256" key="10">
    <source>
        <dbReference type="ARBA" id="ARBA00049556"/>
    </source>
</evidence>